<dbReference type="InterPro" id="IPR001119">
    <property type="entry name" value="SLH_dom"/>
</dbReference>
<sequence>MKKISKVMVLSVLLIAAIQYNGFKLKAGHTQEEPSPWAKPYIDMAKKIDLIAAEEDLQYQKAITRQSFYTYVVSTYEKLTHETIETTSKLPFMDTDDESIHKAYTMGIIQSKSISLFKPDDPMSYEEIAVVIIRTMERLETALDRQIVIDREVDLSHMEGLEDIHEGSLEAVELAVGNDLMTDNVEDVTTLTASVTVEEAIVYLTKMATIVENSRHAFFLEKGNYIVNGDWWYFDNKKQFVQHKTLTNVAEGFLCYALKKDGTLYINKHQQHLEDKMQPRYKRVEDGLIKISTWEPYQLKCITGMYMDNYGDFIVIQLDGSVWICDDSSNQYVPMAFPEPIQDVTGDGDVFIALGKLGSIYFHGASYREKESIPKMIKISCHKDFYRALDEEGFIWEWEKTYNHDLSSWQMSKAVKKMDLTESELDYYCQYTNFDLKAFKEDHQIVAIDNRQYLGCFVLDDKGDVYFNNNADQRYEQLRVSIKQYKNQTILDTEGSVWYYLRWPRAGGYQLYNPIPIPGMNKGVLIDDRICLQSDGVIWSFEVHSARKTKVIEHIVGYLPDGLKASDVTKILKYDIYILILDNQGRCWFLYTYEKVLALSLKDIPVAKLLFENMKDIGYGFALDHNGNLHWFDIKDENIHLHFIMDNIKQLISGEYDNIVQDINDDIYYIGGLDDYTSGRHKIYTELLYKIDQVPNIKKIWHGRIFPTAIAMDQENKIYSININPSYDEENYTITHKTTINPLMIHDVKDISFSWSDIIIHKNDGRSKAWFVYEDAYKMFFWQNQTIELEVPFRKVKTGDRGSEEMG</sequence>
<evidence type="ECO:0000259" key="2">
    <source>
        <dbReference type="PROSITE" id="PS51272"/>
    </source>
</evidence>
<keyword evidence="4" id="KW-1185">Reference proteome</keyword>
<protein>
    <recommendedName>
        <fullName evidence="2">SLH domain-containing protein</fullName>
    </recommendedName>
</protein>
<evidence type="ECO:0000313" key="4">
    <source>
        <dbReference type="Proteomes" id="UP000683246"/>
    </source>
</evidence>
<dbReference type="KEGG" id="vpy:HZI73_02015"/>
<dbReference type="InterPro" id="IPR009091">
    <property type="entry name" value="RCC1/BLIP-II"/>
</dbReference>
<name>A0A8J8MGP1_9FIRM</name>
<organism evidence="3 4">
    <name type="scientific">Vallitalea pronyensis</name>
    <dbReference type="NCBI Taxonomy" id="1348613"/>
    <lineage>
        <taxon>Bacteria</taxon>
        <taxon>Bacillati</taxon>
        <taxon>Bacillota</taxon>
        <taxon>Clostridia</taxon>
        <taxon>Lachnospirales</taxon>
        <taxon>Vallitaleaceae</taxon>
        <taxon>Vallitalea</taxon>
    </lineage>
</organism>
<dbReference type="AlphaFoldDB" id="A0A8J8MGP1"/>
<dbReference type="RefSeq" id="WP_212696598.1">
    <property type="nucleotide sequence ID" value="NZ_CP058649.1"/>
</dbReference>
<dbReference type="PROSITE" id="PS51272">
    <property type="entry name" value="SLH"/>
    <property type="match status" value="1"/>
</dbReference>
<evidence type="ECO:0000313" key="3">
    <source>
        <dbReference type="EMBL" id="QUI21136.1"/>
    </source>
</evidence>
<evidence type="ECO:0000256" key="1">
    <source>
        <dbReference type="ARBA" id="ARBA00022737"/>
    </source>
</evidence>
<gene>
    <name evidence="3" type="ORF">HZI73_02015</name>
</gene>
<accession>A0A8J8MGP1</accession>
<dbReference type="SUPFAM" id="SSF50985">
    <property type="entry name" value="RCC1/BLIP-II"/>
    <property type="match status" value="1"/>
</dbReference>
<proteinExistence type="predicted"/>
<dbReference type="Gene3D" id="2.130.10.30">
    <property type="entry name" value="Regulator of chromosome condensation 1/beta-lactamase-inhibitor protein II"/>
    <property type="match status" value="1"/>
</dbReference>
<reference evidence="3" key="1">
    <citation type="submission" date="2020-07" db="EMBL/GenBank/DDBJ databases">
        <title>Vallitalea pronyensis genome.</title>
        <authorList>
            <person name="Postec A."/>
        </authorList>
    </citation>
    <scope>NUCLEOTIDE SEQUENCE</scope>
    <source>
        <strain evidence="3">FatNI3</strain>
    </source>
</reference>
<keyword evidence="1" id="KW-0677">Repeat</keyword>
<feature type="domain" description="SLH" evidence="2">
    <location>
        <begin position="83"/>
        <end position="146"/>
    </location>
</feature>
<dbReference type="EMBL" id="CP058649">
    <property type="protein sequence ID" value="QUI21136.1"/>
    <property type="molecule type" value="Genomic_DNA"/>
</dbReference>
<dbReference type="Proteomes" id="UP000683246">
    <property type="component" value="Chromosome"/>
</dbReference>